<dbReference type="GO" id="GO:0004869">
    <property type="term" value="F:cysteine-type endopeptidase inhibitor activity"/>
    <property type="evidence" value="ECO:0007669"/>
    <property type="project" value="TreeGrafter"/>
</dbReference>
<dbReference type="SMART" id="SM00238">
    <property type="entry name" value="BIR"/>
    <property type="match status" value="1"/>
</dbReference>
<keyword evidence="1" id="KW-0808">Transferase</keyword>
<dbReference type="SUPFAM" id="SSF57924">
    <property type="entry name" value="Inhibitor of apoptosis (IAP) repeat"/>
    <property type="match status" value="1"/>
</dbReference>
<dbReference type="PANTHER" id="PTHR46116:SF39">
    <property type="entry name" value="BACULOVIRAL IAP REPEAT-CONTAINING PROTEIN 6"/>
    <property type="match status" value="1"/>
</dbReference>
<evidence type="ECO:0000256" key="2">
    <source>
        <dbReference type="ARBA" id="ARBA00022786"/>
    </source>
</evidence>
<evidence type="ECO:0000256" key="3">
    <source>
        <dbReference type="SAM" id="MobiDB-lite"/>
    </source>
</evidence>
<dbReference type="InterPro" id="IPR016135">
    <property type="entry name" value="UBQ-conjugating_enzyme/RWD"/>
</dbReference>
<gene>
    <name evidence="5" type="ORF">BXYJ_LOCUS1637</name>
</gene>
<keyword evidence="6" id="KW-1185">Reference proteome</keyword>
<name>A0A811K3B9_BURXY</name>
<dbReference type="CDD" id="cd00022">
    <property type="entry name" value="BIR"/>
    <property type="match status" value="1"/>
</dbReference>
<feature type="compositionally biased region" description="Polar residues" evidence="3">
    <location>
        <begin position="4349"/>
        <end position="4377"/>
    </location>
</feature>
<dbReference type="Gene3D" id="1.10.1170.10">
    <property type="entry name" value="Inhibitor Of Apoptosis Protein (2mihbC-IAP-1), Chain A"/>
    <property type="match status" value="1"/>
</dbReference>
<dbReference type="GO" id="GO:0043066">
    <property type="term" value="P:negative regulation of apoptotic process"/>
    <property type="evidence" value="ECO:0007669"/>
    <property type="project" value="TreeGrafter"/>
</dbReference>
<dbReference type="Proteomes" id="UP000659654">
    <property type="component" value="Unassembled WGS sequence"/>
</dbReference>
<dbReference type="EMBL" id="CAJFCV020000001">
    <property type="protein sequence ID" value="CAG9085219.1"/>
    <property type="molecule type" value="Genomic_DNA"/>
</dbReference>
<sequence>MNPSSAELHTPLIRVRQIAECNYQPQPSTRLLSACGNLGDYIVVEKDGRLSSIKDDYSIKKIIDFQKPVKVAFANGCLILVTADGFCFRSVLVANSSLNELVFGQHNDTIYIEFSKEQAEALLHLEDSVQGGSFLISSFLEDVRRFVDSGDESSVVPIALTKQLFNELEIALTSNEATHSYAFHLLEKMRFFLDPFKPYNVDIPADTFPYSTQQDVCRVSNMTSEAARRLSFYRWPKGECLFAQPKNLANAGFFLRPSAGNLDRVCCFSCEVCLVNWEPQDDPIREHVEHNSKCNFMNGMEKRNITFEETKAMLPFLSWAQIEQSDVKISPEEILRPVEILLDLYATCMAGSLQSRPEEPRKSTGAFDWLNSVNDIANIIDGNQKSESPLCTITSLCTTSSLDENVQITSSDKIIALLCTSVLVDETRLKKSLSNEASVEEVLTLNTINTFCETTRIDEFDYGVEVPRRPFILVHHVVEFPGDAVTEPLTFVYQAAGKSSDDMITDQVEKSADSARPKETEYIPLYYNAKETVAVGIQCIRLPPEFDNTDFKVSTMHFGNDGSKLLVIIDPSSSALTDFSSSILVYTRIPSLYMFRLEPALKFTVKKKVKNAYFLGNDYFGASTTHRDSARSTEPLNETIIIHYADGTLEIMDLDFCQTCKIEADSILDVTTKSSNALMAVTTSGKFVNIDIHTSIPTCHSDFLDELIVALIESSDNGHIDEHLFNRVLTSGGLRLKYDDVIGSINESPASAVNSFGDLRKLFRMIKSQPLCQQSIPISDRNLSAGTAANLQNAVGVSIQTSSEFVEYMPSRNRGSPQNLAVLAATNCQEFSAINKYVYNELFSSNHDATRVWQSKVQKDQQNRTLIMEMTISFGFNLSHLNINVGFCGFVRGSPDIKMTIYIAKSGNSTIVEDLGDVLPSLQTLPGPSSGFSIEHYLDFLCSTKGILESNYTKVIGPIDVADFVDGEGKQSVIQVSVVPLLLAAAAINKKNGSIKEGWLADTYRFYIVFEVNEALTEAQMEFSDMQTNMSQFKDSVVTAGAKRSRNTEVPSGGIIPLPQGRLSISGEKKKQYTKTKFTTRKRNQAMSMVADIVTTNVLDPFYNVLQKKEFVSALEYVSVSAFQYTNSLQRPNYQRCLLFTNSDLHDRLIRILAGVSDILDSEPYYKTVSSQLYAVDLLQFAVSNFRTTGNASAMSRLFKSVVDVMPFIVFNCFVASPRAVAHKTAVFILDIADLTAKLDFNLVEDAFKVFTTSVREILGNKRRFRCAGSMHYLCVLIYSLCKLIISKSMSPDTLKSVQKLQQASSSIVLEVSRMWHSKRAGCIGQPSRVLSLDELYLYDYPSQVAVWAFQPDKLESACASGKGTYGAVFNKNESDRSLVDVRKRIPSSAYKSSFAFGDTAAKTNEAIKIDKSNKYEINTALATMLIFDESKDVEMKWYEHAGISALIANQGVPKTSEKKQISSLGATRRAMYAAGGNVEEGFKQVTSGQSLAKSCNEQPEEKGLADVLSSASSRSLFETLQNHFGKENTSRLEMGSEFFSGLLEAEPLFFEVVNSNQHVRVVDLNANRDVKMNADIKVESSTPLPMDEFSVDPELDDITKGIQTRFDFERKRAFMPSQSKNLKILYGNARSNDKKAEMFKGLAEMYVLGCHNKFVQNIQSSPNVLKNDQGHNKSDVPESVFYDDMNVDVDAEVIPELDAEDEAFSTKGLEMTYDAKKPSSRGNRSVVFRRPPMLLVEFENCHAGQVFQMVLDLHLPTLITDFIIPANEIMSAVSVDGWLDDERRKSRIAYSTEIERRSLVLKNMNSPDLVRYIRLSFTIRDSRKNRTAFMVGNFYGIRFVSPWNIYNHECEDELLDAALKMNCIGLKDVEKATVRLRRRYETLASQAKKLLTQGTPDAMKTYNVAMADRVLFNTFNNILQRSRIDMHPANEVLRQKKDEARTSTDQRMRDWYGCETNFLEFSWSKHSTWDEASSDELKCILHEWMLLSNDIHFLLQTFKKDDLSEFVSSANVPLDLNSAVLLFGCLTCDVDPSIQAQSCAYLFHQGNRMIWWPDFFPAVIKRYFVNGMSEQIEDAFVRLVFLCHHSVQHNDLRIPIMDRLLNYVIELTTISDWTASIDTNQLSWALLLMSNAFDVIVPNTRHLDRWAFLSGHSCINYLPNVQNCEITTNRRYTRKVGTVKDHNYWGSPDMPQSFLQGITSAPMQYTDKYGQIPVIEQPTWVELRRLATDIKNLGKDLDTKLHNNNISPDTYHMLKKEQKQLSQLYHTSQTCLTKGSMNFEGLFEKVFQSGLDKTTESTSQAPLAAQEDTEDDKIKTDQGQHTNDLKQRLLKMRKNLQILLKQIKYSQYSRKKINESGISRSRRFAVRIKLRNDTVVKSIKLLINLFCRKSNILSQGTQLLLFKICSKLSVHGCAIPVSFREIMESMDATKELLASVFENADRNDWLRYAFMSFVLDVVESENAIQSVVSIETTPSTSARNANVSDTEEPIYSPHFEGHIKRRKGDPLDKDGVMEEGGPALSANSSFSIDKIDDGILISKTLVTSGLLDPSSTCGIANEDRDFHPGLCDTRTTIGLNPNFPFAFNLLDNPNVEEVDLLIFMAMIALKPLDLKSTPIWNNYRTWFLRVVAYNVARAHYDRGEPLSDIFRWFDYVVGAEMEAASASSNEATYMKWALLSIMNPKDFIEREFNLSTNKNVIPDQRTPSHTALACAIFYSDFYSMYETSNHPMDVDDEQMFLPLDDRFEGIYNEVVQLMKGSSSLGSFNKDLEDIVRVKTSKETQSSIKKELIQFYDDCETTYLPIDCSEDVLQYVASRRVIPLNHAIFSFSKLRFLQSVLQVRRCLKGTSLQAPNIGDLLKNVSLDSPYVKPVHDVVVNSESGKAVSITQDMSRTLEKYEIETGLHFLNVHLAPFQLGVSLLSYSNVEHHPYTQFWRMEAERKVHLGLSYKRMSPSMSRTVKSSTLYDLSAPLSSGGTCCGWICQAIGELLCGMDVQRANEFEGKTTRLGGGQFLKYLVMFYSDLQGNVFSQKGAGSELTSTQRLFVLSEHAISSLMKFVVDFNYVSIDIWLNLFKILISVDAPPEGKDVAIEGKNYKFTHWIENSVHFERLIYEFFTSSLDRFSMVTRTLPTYGPAACTVFRRFIQIVFTKQPSQVIMDSVLKALSSLFKKSREFGYITMPVDVLMELTNAIDTMEKVCPCDPTVFAEFFTAFVDFTEDFFDEIEKTKAHFPSTDPGISSLQSLPSALLNTVLESTPIPSNMCFSMTLNAKMQRERNSNLMERLRSSGNNSTSSGKSSKNITFVKRADILENTVRDGEVNVGDQFMQCAYSLMRMILKTLLHSQSLAIKRLIDTMFMFVSCTTNVDEIAKDSFKIVTLADAVVHLLLVVSETSMEDPECCRQFIRLVIQTLRSRVERRTGFENSSSMLLMDLPVPVLTLLKSLLLGVSRCQIFVDEGGHTFVAEQLQLALESCCHDWPQVKKFSTMTKQLNMLSTHFTGVEPLSSNLPYNHTPAPVDEKILRPTINSQQAKCSDGFGSGPMTESVKEPVKYSLAYPSVNVINPNNQYSSQLFGNRLSISVKASNNHNAQPLPQNVVNFAPTCLLKSETAAVAQLSALTLMSDKRGRVQNFQHKFPPKKHWLDITFVLPYKVVLYEVAIKIPDNMIHSIPSAIQVELCSDPAQCNWQPLSAPVIPNPVNYIRIPTYAYKFPVSAVRLHLKAPTTSSLIAISQIFLLGSISNSAMKTLSESDMFESTVMNHWISLFSRLCARIDVPVRQYAPTLSEALIRVYLCGEHSADIVRQIQDLLLKLDSKNKPGQSNLISSIVIHLTNGGRISQKTYPSVSELLFTSCSISSQIAPSRSQNADINRPVHIIHGLVIARQRQLLQGVETLLKDTLNGCSDAEGSRWIRAEVLNEVAVFIWASACAVWHNISEESVRYDTIAICLEMAPNLLKYLCNAILNFTEKIFFEASCWLLCTLVRASPVLLYTILELLGANSSSEHSPRLLKSLSLVCQSQSAVKCLLEKKFIQKWADSIYAICHNEAHQKMKQLMALVDCLSQLMSVDLVIEYFDSNEGGSMFRALIEYLVKFCSSNGRTSEQNGNAPGKKLIESAIKLFRKCLAYGGDHRERIALIISDLINQNSSPVRKGLPLPETLETLIARLIITDESILVRLTGVVQNKNGGNKQDLSQRMMHPLFGCNQDDKIIEVSLGTLCEEFLPCKKVLAPTSVPMGKSPKTMDNYIEDLFLGTQLNLVDEFADEKESISQVDNKQKSNIEPSNEYPYTYKQFAIQVSCGAYSTKHALNNKWSLSKVVDGLRAIKRFNPKNIDRVSSLEQCLRDDSDVMEVELVQPSTSRISPSDSHSLDTARTQSRTPSTSGDLHDALNEGDLADGYFMLNLKIRSSLQNNMLNVVEEEPLLTDLLSDIPPRACTLLRFARTGGLKALSNSVDVVGRVDSKLKSVSSMLSKLANPQLVPIKEEVVKVRKLLGRFYGYTGNQCQDQSGFSALNGALQRPIFTVLNVLRILNACEAELKSTDPVSKGTHASQSVQLDDFGSFAASQMMFDEDFEEDNIFTNIDDFDDPIMEPSTSAGFQNSSNKIVSSVPILSTVYDIDDFEQATNDIFISPGAFNGQKVVSVPFDEWPPEMFSLEKKMRGNGLNAYTENFDMIVVALSVFLEIDVYGPALVEYNRSAAKKLIYIMLGMTPQESEYNITEGLSPSLSQSAFGQSELSTTAAYTAQKEHLQKWASKLSDHFFAGFSPKDRTKKTDTVMDQLALIPFFVLSKCFEDNYPPNCTVREAETVRIQAMSNGTIDVLMTLLSYYSHQSAKKKPIRGDGDISATKLLEQLISFNEEYLQIVELCSKVSKPNPPTAGFGSSGSSLAQMASSLPMVGPATSQLLQQFGAELQNSSATSNLLKPVAIPVSSVIFPSYMGVVPGSKSTADNNFWAKGTGFGSGNTNTHWNLNQHVAKQRQHEVTVTCLFNILTNIIRPMPTSDVSRLQNYVNQNNKLNAGEEVATPISSAVDVDSTSVHAESPQPLRAFTKEFCEIMRNSCLTNTLSGYMLNDSVLDISCHAVVYEAVVALLLAICKEPVLSSVDGKESFKLAELITDPEVSGIYEGLKRICQVVGIYMNRLNSTSVANQEKSLTVDEEETLPEFLHVSEAALKCMENIVKENQRMQRPAEMEVSLQPDDQRHGIQMMEEVYLAALREHQFKTIPFFRGDSNMLFGFHYQANLSSGNTANGKRMRRLAQEVVSLSNSLPLSLSSSVFVRAADERLDVMKVMITGPSDTPYSSGCFEFDVFFPQDYPSTPMMMNLQTTGNRSVRFNPNLYEEGKVCLSILNTWSGRPEERWNPAASSFLQVLVSIQSLILVSEPYFNEPGFERSRGTVTGDQANREYTANIRHQCVRWAMIEMLRNPPKAFEDVIKRHFWIKRDEVCEQITEWIKETKELIEKNQSVKVLPQHLTLLEKNFDALLIELNKLECPDPTLSHLSSIYLNEYREKVKKTRTSILDLFLELFERTAFNPRTLADIVYIHHPSLGPKLSESGHPTFLPNENAAE</sequence>
<dbReference type="OrthoDB" id="47801at2759"/>
<dbReference type="SUPFAM" id="SSF54495">
    <property type="entry name" value="UBC-like"/>
    <property type="match status" value="1"/>
</dbReference>
<dbReference type="PROSITE" id="PS50127">
    <property type="entry name" value="UBC_2"/>
    <property type="match status" value="1"/>
</dbReference>
<dbReference type="Pfam" id="PF00653">
    <property type="entry name" value="BIR"/>
    <property type="match status" value="1"/>
</dbReference>
<dbReference type="GO" id="GO:0016740">
    <property type="term" value="F:transferase activity"/>
    <property type="evidence" value="ECO:0007669"/>
    <property type="project" value="UniProtKB-KW"/>
</dbReference>
<dbReference type="InterPro" id="IPR000608">
    <property type="entry name" value="UBC"/>
</dbReference>
<protein>
    <submittedName>
        <fullName evidence="5">(pine wood nematode) hypothetical protein</fullName>
    </submittedName>
</protein>
<dbReference type="Gene3D" id="3.10.110.10">
    <property type="entry name" value="Ubiquitin Conjugating Enzyme"/>
    <property type="match status" value="1"/>
</dbReference>
<comment type="caution">
    <text evidence="5">The sequence shown here is derived from an EMBL/GenBank/DDBJ whole genome shotgun (WGS) entry which is preliminary data.</text>
</comment>
<dbReference type="SMART" id="SM00212">
    <property type="entry name" value="UBCc"/>
    <property type="match status" value="1"/>
</dbReference>
<dbReference type="Proteomes" id="UP000582659">
    <property type="component" value="Unassembled WGS sequence"/>
</dbReference>
<feature type="domain" description="UBC core" evidence="4">
    <location>
        <begin position="5244"/>
        <end position="5411"/>
    </location>
</feature>
<evidence type="ECO:0000259" key="4">
    <source>
        <dbReference type="PROSITE" id="PS50127"/>
    </source>
</evidence>
<dbReference type="InterPro" id="IPR001370">
    <property type="entry name" value="BIR_rpt"/>
</dbReference>
<feature type="region of interest" description="Disordered" evidence="3">
    <location>
        <begin position="2296"/>
        <end position="2321"/>
    </location>
</feature>
<keyword evidence="2" id="KW-0833">Ubl conjugation pathway</keyword>
<evidence type="ECO:0000313" key="6">
    <source>
        <dbReference type="Proteomes" id="UP000659654"/>
    </source>
</evidence>
<dbReference type="PROSITE" id="PS50143">
    <property type="entry name" value="BIR_REPEAT_2"/>
    <property type="match status" value="1"/>
</dbReference>
<dbReference type="CDD" id="cd23810">
    <property type="entry name" value="UBCc_BIRC6"/>
    <property type="match status" value="1"/>
</dbReference>
<organism evidence="5 6">
    <name type="scientific">Bursaphelenchus xylophilus</name>
    <name type="common">Pinewood nematode worm</name>
    <name type="synonym">Aphelenchoides xylophilus</name>
    <dbReference type="NCBI Taxonomy" id="6326"/>
    <lineage>
        <taxon>Eukaryota</taxon>
        <taxon>Metazoa</taxon>
        <taxon>Ecdysozoa</taxon>
        <taxon>Nematoda</taxon>
        <taxon>Chromadorea</taxon>
        <taxon>Rhabditida</taxon>
        <taxon>Tylenchina</taxon>
        <taxon>Tylenchomorpha</taxon>
        <taxon>Aphelenchoidea</taxon>
        <taxon>Aphelenchoididae</taxon>
        <taxon>Bursaphelenchus</taxon>
    </lineage>
</organism>
<reference evidence="5" key="1">
    <citation type="submission" date="2020-09" db="EMBL/GenBank/DDBJ databases">
        <authorList>
            <person name="Kikuchi T."/>
        </authorList>
    </citation>
    <scope>NUCLEOTIDE SEQUENCE</scope>
    <source>
        <strain evidence="5">Ka4C1</strain>
    </source>
</reference>
<proteinExistence type="predicted"/>
<feature type="region of interest" description="Disordered" evidence="3">
    <location>
        <begin position="4349"/>
        <end position="4381"/>
    </location>
</feature>
<accession>A0A811K3B9</accession>
<evidence type="ECO:0000313" key="5">
    <source>
        <dbReference type="EMBL" id="CAD5209842.1"/>
    </source>
</evidence>
<dbReference type="PANTHER" id="PTHR46116">
    <property type="entry name" value="(E3-INDEPENDENT) E2 UBIQUITIN-CONJUGATING ENZYME"/>
    <property type="match status" value="1"/>
</dbReference>
<evidence type="ECO:0000256" key="1">
    <source>
        <dbReference type="ARBA" id="ARBA00022679"/>
    </source>
</evidence>
<dbReference type="Pfam" id="PF00179">
    <property type="entry name" value="UQ_con"/>
    <property type="match status" value="1"/>
</dbReference>
<dbReference type="GO" id="GO:0005634">
    <property type="term" value="C:nucleus"/>
    <property type="evidence" value="ECO:0007669"/>
    <property type="project" value="TreeGrafter"/>
</dbReference>
<feature type="region of interest" description="Disordered" evidence="3">
    <location>
        <begin position="2478"/>
        <end position="2516"/>
    </location>
</feature>
<dbReference type="EMBL" id="CAJFDI010000001">
    <property type="protein sequence ID" value="CAD5209842.1"/>
    <property type="molecule type" value="Genomic_DNA"/>
</dbReference>